<dbReference type="GO" id="GO:0005262">
    <property type="term" value="F:calcium channel activity"/>
    <property type="evidence" value="ECO:0007669"/>
    <property type="project" value="UniProtKB-KW"/>
</dbReference>
<dbReference type="AlphaFoldDB" id="T1KCK9"/>
<dbReference type="GO" id="GO:0016192">
    <property type="term" value="P:vesicle-mediated transport"/>
    <property type="evidence" value="ECO:0007669"/>
    <property type="project" value="TreeGrafter"/>
</dbReference>
<dbReference type="PANTHER" id="PTHR13314:SF2">
    <property type="entry name" value="CALCIUM CHANNEL FLOWER HOMOLOG"/>
    <property type="match status" value="1"/>
</dbReference>
<evidence type="ECO:0000256" key="2">
    <source>
        <dbReference type="ARBA" id="ARBA00010023"/>
    </source>
</evidence>
<dbReference type="EnsemblMetazoa" id="tetur08g07980.1">
    <property type="protein sequence ID" value="tetur08g07980.1"/>
    <property type="gene ID" value="tetur08g07980"/>
</dbReference>
<comment type="similarity">
    <text evidence="2">Belongs to the calcium channel flower family.</text>
</comment>
<evidence type="ECO:0000256" key="9">
    <source>
        <dbReference type="ARBA" id="ARBA00023273"/>
    </source>
</evidence>
<keyword evidence="4" id="KW-0106">Calcium</keyword>
<keyword evidence="7 14" id="KW-1133">Transmembrane helix</keyword>
<keyword evidence="5" id="KW-0107">Calcium channel</keyword>
<comment type="subunit">
    <text evidence="13">Homomultimer. Associates with the dally/ magu complex.</text>
</comment>
<dbReference type="HOGENOM" id="CLU_108196_0_0_1"/>
<keyword evidence="10" id="KW-0407">Ion channel</keyword>
<evidence type="ECO:0000256" key="12">
    <source>
        <dbReference type="ARBA" id="ARBA00034111"/>
    </source>
</evidence>
<dbReference type="eggNOG" id="KOG4085">
    <property type="taxonomic scope" value="Eukaryota"/>
</dbReference>
<dbReference type="SMART" id="SM01077">
    <property type="entry name" value="Cg6151-P"/>
    <property type="match status" value="1"/>
</dbReference>
<dbReference type="InterPro" id="IPR019365">
    <property type="entry name" value="TVP18/Ca-channel_flower"/>
</dbReference>
<keyword evidence="6 14" id="KW-0812">Transmembrane</keyword>
<dbReference type="Pfam" id="PF10233">
    <property type="entry name" value="Cg6151-P"/>
    <property type="match status" value="1"/>
</dbReference>
<feature type="transmembrane region" description="Helical" evidence="14">
    <location>
        <begin position="45"/>
        <end position="73"/>
    </location>
</feature>
<evidence type="ECO:0000256" key="6">
    <source>
        <dbReference type="ARBA" id="ARBA00022692"/>
    </source>
</evidence>
<dbReference type="EMBL" id="CAEY01001965">
    <property type="status" value="NOT_ANNOTATED_CDS"/>
    <property type="molecule type" value="Genomic_DNA"/>
</dbReference>
<dbReference type="Proteomes" id="UP000015104">
    <property type="component" value="Unassembled WGS sequence"/>
</dbReference>
<evidence type="ECO:0000256" key="14">
    <source>
        <dbReference type="SAM" id="Phobius"/>
    </source>
</evidence>
<dbReference type="PANTHER" id="PTHR13314">
    <property type="entry name" value="CALCIUM CHANNEL FLOWER HOMOLOG"/>
    <property type="match status" value="1"/>
</dbReference>
<name>T1KCK9_TETUR</name>
<comment type="subcellular location">
    <subcellularLocation>
        <location evidence="1">Cytoplasmic vesicle</location>
        <location evidence="1">Secretory vesicle</location>
        <location evidence="1">Synaptic vesicle membrane</location>
        <topology evidence="1">Multi-pass membrane protein</topology>
    </subcellularLocation>
    <subcellularLocation>
        <location evidence="12">Presynaptic cell membrane</location>
    </subcellularLocation>
</comment>
<reference evidence="15" key="2">
    <citation type="submission" date="2015-06" db="UniProtKB">
        <authorList>
            <consortium name="EnsemblMetazoa"/>
        </authorList>
    </citation>
    <scope>IDENTIFICATION</scope>
</reference>
<accession>T1KCK9</accession>
<evidence type="ECO:0000256" key="8">
    <source>
        <dbReference type="ARBA" id="ARBA00023136"/>
    </source>
</evidence>
<reference evidence="16" key="1">
    <citation type="submission" date="2011-08" db="EMBL/GenBank/DDBJ databases">
        <authorList>
            <person name="Rombauts S."/>
        </authorList>
    </citation>
    <scope>NUCLEOTIDE SEQUENCE</scope>
    <source>
        <strain evidence="16">London</strain>
    </source>
</reference>
<feature type="transmembrane region" description="Helical" evidence="14">
    <location>
        <begin position="20"/>
        <end position="39"/>
    </location>
</feature>
<proteinExistence type="inferred from homology"/>
<evidence type="ECO:0000313" key="16">
    <source>
        <dbReference type="Proteomes" id="UP000015104"/>
    </source>
</evidence>
<dbReference type="GO" id="GO:0042734">
    <property type="term" value="C:presynaptic membrane"/>
    <property type="evidence" value="ECO:0007669"/>
    <property type="project" value="UniProtKB-SubCell"/>
</dbReference>
<keyword evidence="4" id="KW-0406">Ion transport</keyword>
<keyword evidence="11" id="KW-0968">Cytoplasmic vesicle</keyword>
<evidence type="ECO:0000256" key="1">
    <source>
        <dbReference type="ARBA" id="ARBA00004644"/>
    </source>
</evidence>
<evidence type="ECO:0000256" key="10">
    <source>
        <dbReference type="ARBA" id="ARBA00023303"/>
    </source>
</evidence>
<sequence length="182" mass="19707">MNVTGQEDAPWLFSTLARGVSTVAGLLSIFFGFWAMIGFDFGCLLAGILLICEGLLVTLIESPCLCVFLDFALIPSRFYEGKPHWWKAVSYALFAVIPFFICQGFSTILSCCLLAAASASYLVLSLGKKASLEEMRAKAMSENPSAILVNNELAIDKSGPAQFSPSVALGDMRNQQPTIVTY</sequence>
<protein>
    <recommendedName>
        <fullName evidence="3">Calcium channel flower</fullName>
    </recommendedName>
</protein>
<evidence type="ECO:0000256" key="13">
    <source>
        <dbReference type="ARBA" id="ARBA00046506"/>
    </source>
</evidence>
<dbReference type="GO" id="GO:0030672">
    <property type="term" value="C:synaptic vesicle membrane"/>
    <property type="evidence" value="ECO:0007669"/>
    <property type="project" value="UniProtKB-SubCell"/>
</dbReference>
<keyword evidence="8 14" id="KW-0472">Membrane</keyword>
<evidence type="ECO:0000256" key="5">
    <source>
        <dbReference type="ARBA" id="ARBA00022673"/>
    </source>
</evidence>
<keyword evidence="16" id="KW-1185">Reference proteome</keyword>
<evidence type="ECO:0000256" key="7">
    <source>
        <dbReference type="ARBA" id="ARBA00022989"/>
    </source>
</evidence>
<evidence type="ECO:0000256" key="3">
    <source>
        <dbReference type="ARBA" id="ARBA00016120"/>
    </source>
</evidence>
<evidence type="ECO:0000256" key="4">
    <source>
        <dbReference type="ARBA" id="ARBA00022568"/>
    </source>
</evidence>
<evidence type="ECO:0000313" key="15">
    <source>
        <dbReference type="EnsemblMetazoa" id="tetur08g07980.1"/>
    </source>
</evidence>
<keyword evidence="4" id="KW-0109">Calcium transport</keyword>
<organism evidence="15 16">
    <name type="scientific">Tetranychus urticae</name>
    <name type="common">Two-spotted spider mite</name>
    <dbReference type="NCBI Taxonomy" id="32264"/>
    <lineage>
        <taxon>Eukaryota</taxon>
        <taxon>Metazoa</taxon>
        <taxon>Ecdysozoa</taxon>
        <taxon>Arthropoda</taxon>
        <taxon>Chelicerata</taxon>
        <taxon>Arachnida</taxon>
        <taxon>Acari</taxon>
        <taxon>Acariformes</taxon>
        <taxon>Trombidiformes</taxon>
        <taxon>Prostigmata</taxon>
        <taxon>Eleutherengona</taxon>
        <taxon>Raphignathae</taxon>
        <taxon>Tetranychoidea</taxon>
        <taxon>Tetranychidae</taxon>
        <taxon>Tetranychus</taxon>
    </lineage>
</organism>
<keyword evidence="4" id="KW-0813">Transport</keyword>
<keyword evidence="9" id="KW-0966">Cell projection</keyword>
<evidence type="ECO:0000256" key="11">
    <source>
        <dbReference type="ARBA" id="ARBA00023329"/>
    </source>
</evidence>